<reference evidence="3" key="1">
    <citation type="submission" date="2021-06" db="EMBL/GenBank/DDBJ databases">
        <authorList>
            <person name="Hodson N. C."/>
            <person name="Mongue J. A."/>
            <person name="Jaron S. K."/>
        </authorList>
    </citation>
    <scope>NUCLEOTIDE SEQUENCE</scope>
</reference>
<comment type="caution">
    <text evidence="3">The sequence shown here is derived from an EMBL/GenBank/DDBJ whole genome shotgun (WGS) entry which is preliminary data.</text>
</comment>
<keyword evidence="2" id="KW-0472">Membrane</keyword>
<accession>A0A8J2NVD2</accession>
<keyword evidence="2" id="KW-0812">Transmembrane</keyword>
<organism evidence="3 4">
    <name type="scientific">Allacma fusca</name>
    <dbReference type="NCBI Taxonomy" id="39272"/>
    <lineage>
        <taxon>Eukaryota</taxon>
        <taxon>Metazoa</taxon>
        <taxon>Ecdysozoa</taxon>
        <taxon>Arthropoda</taxon>
        <taxon>Hexapoda</taxon>
        <taxon>Collembola</taxon>
        <taxon>Symphypleona</taxon>
        <taxon>Sminthuridae</taxon>
        <taxon>Allacma</taxon>
    </lineage>
</organism>
<keyword evidence="4" id="KW-1185">Reference proteome</keyword>
<sequence>MWVKSDTDGKTYWVDDSNYFATARLSEYFGNPLSTPFRLPQHVSEKVEIEKLPHKHLPELDPSEPIIGSCFVNGRVTRCQIVLGYREIYVKRQRIEFLKAIAQEVQSMHKSNSTWDHSDLERSVAPGGGEPRPQKKRRSFLNGKNSKKIAPQPKKTTQAQPKRPRHDENTKQNRRTSSSFSIVPPTRDKCEIEQEVSEPPSDFFVVKQIEAARQTAINAGKPIVRQLSLGSHYMVLSQSGHQLDSEWLQLSASTDQEDDVKWQMTRRMRKPLEPWMDPGLNYASQKMFRSLSLFFCILTLTFRNPFGIQPCYRNRVPMVHVYRSRMVLFSFSTIFIWMVLGFMTINALDL</sequence>
<evidence type="ECO:0000256" key="1">
    <source>
        <dbReference type="SAM" id="MobiDB-lite"/>
    </source>
</evidence>
<evidence type="ECO:0000256" key="2">
    <source>
        <dbReference type="SAM" id="Phobius"/>
    </source>
</evidence>
<feature type="transmembrane region" description="Helical" evidence="2">
    <location>
        <begin position="327"/>
        <end position="348"/>
    </location>
</feature>
<feature type="non-terminal residue" evidence="3">
    <location>
        <position position="1"/>
    </location>
</feature>
<feature type="transmembrane region" description="Helical" evidence="2">
    <location>
        <begin position="287"/>
        <end position="306"/>
    </location>
</feature>
<dbReference type="AlphaFoldDB" id="A0A8J2NVD2"/>
<dbReference type="Proteomes" id="UP000708208">
    <property type="component" value="Unassembled WGS sequence"/>
</dbReference>
<protein>
    <submittedName>
        <fullName evidence="3">Uncharacterized protein</fullName>
    </submittedName>
</protein>
<evidence type="ECO:0000313" key="4">
    <source>
        <dbReference type="Proteomes" id="UP000708208"/>
    </source>
</evidence>
<feature type="region of interest" description="Disordered" evidence="1">
    <location>
        <begin position="109"/>
        <end position="188"/>
    </location>
</feature>
<name>A0A8J2NVD2_9HEXA</name>
<dbReference type="EMBL" id="CAJVCH010154222">
    <property type="protein sequence ID" value="CAG7727848.1"/>
    <property type="molecule type" value="Genomic_DNA"/>
</dbReference>
<evidence type="ECO:0000313" key="3">
    <source>
        <dbReference type="EMBL" id="CAG7727848.1"/>
    </source>
</evidence>
<gene>
    <name evidence="3" type="ORF">AFUS01_LOCUS16667</name>
</gene>
<keyword evidence="2" id="KW-1133">Transmembrane helix</keyword>
<proteinExistence type="predicted"/>